<sequence>MVTSDGKVSTMAAELEKAGQQFQQLISYAGNAAALYGNPAFAYGSDQQQQNQTKMHGDTMQSPQADIQQFQHESFNQQSHNNPSAPPMYQQLNYDTNQEQQQSSYAENAADPYGNPAFAYGFDQQQQNTFMLNQAGMQGYASQQPQADFEQFQHGQQSHTNASAPPLYPQLDYDPNQELINYSDITNQMSDMNLRP</sequence>
<evidence type="ECO:0000313" key="3">
    <source>
        <dbReference type="WBParaSite" id="GPLIN_000786400"/>
    </source>
</evidence>
<protein>
    <submittedName>
        <fullName evidence="3">Mediator of RNA polymerase II transcription subunit 2</fullName>
    </submittedName>
</protein>
<accession>A0A183C4S0</accession>
<reference evidence="2" key="1">
    <citation type="submission" date="2014-05" db="EMBL/GenBank/DDBJ databases">
        <title>The genome and life-stage specific transcriptomes of Globodera pallida elucidate key aspects of plant parasitism by a cyst nematode.</title>
        <authorList>
            <person name="Cotton J.A."/>
            <person name="Lilley C.J."/>
            <person name="Jones L.M."/>
            <person name="Kikuchi T."/>
            <person name="Reid A.J."/>
            <person name="Thorpe P."/>
            <person name="Tsai I.J."/>
            <person name="Beasley H."/>
            <person name="Blok V."/>
            <person name="Cock P.J.A."/>
            <person name="Van den Akker S.E."/>
            <person name="Holroyd N."/>
            <person name="Hunt M."/>
            <person name="Mantelin S."/>
            <person name="Naghra H."/>
            <person name="Pain A."/>
            <person name="Palomares-Rius J.E."/>
            <person name="Zarowiecki M."/>
            <person name="Berriman M."/>
            <person name="Jones J.T."/>
            <person name="Urwin P.E."/>
        </authorList>
    </citation>
    <scope>NUCLEOTIDE SEQUENCE [LARGE SCALE GENOMIC DNA]</scope>
    <source>
        <strain evidence="2">Lindley</strain>
    </source>
</reference>
<evidence type="ECO:0000256" key="1">
    <source>
        <dbReference type="SAM" id="MobiDB-lite"/>
    </source>
</evidence>
<proteinExistence type="predicted"/>
<dbReference type="Proteomes" id="UP000050741">
    <property type="component" value="Unassembled WGS sequence"/>
</dbReference>
<feature type="compositionally biased region" description="Polar residues" evidence="1">
    <location>
        <begin position="153"/>
        <end position="163"/>
    </location>
</feature>
<feature type="region of interest" description="Disordered" evidence="1">
    <location>
        <begin position="139"/>
        <end position="171"/>
    </location>
</feature>
<evidence type="ECO:0000313" key="2">
    <source>
        <dbReference type="Proteomes" id="UP000050741"/>
    </source>
</evidence>
<dbReference type="AlphaFoldDB" id="A0A183C4S0"/>
<organism evidence="2 3">
    <name type="scientific">Globodera pallida</name>
    <name type="common">Potato cyst nematode worm</name>
    <name type="synonym">Heterodera pallida</name>
    <dbReference type="NCBI Taxonomy" id="36090"/>
    <lineage>
        <taxon>Eukaryota</taxon>
        <taxon>Metazoa</taxon>
        <taxon>Ecdysozoa</taxon>
        <taxon>Nematoda</taxon>
        <taxon>Chromadorea</taxon>
        <taxon>Rhabditida</taxon>
        <taxon>Tylenchina</taxon>
        <taxon>Tylenchomorpha</taxon>
        <taxon>Tylenchoidea</taxon>
        <taxon>Heteroderidae</taxon>
        <taxon>Heteroderinae</taxon>
        <taxon>Globodera</taxon>
    </lineage>
</organism>
<reference evidence="3" key="2">
    <citation type="submission" date="2016-06" db="UniProtKB">
        <authorList>
            <consortium name="WormBaseParasite"/>
        </authorList>
    </citation>
    <scope>IDENTIFICATION</scope>
</reference>
<dbReference type="WBParaSite" id="GPLIN_000786400">
    <property type="protein sequence ID" value="GPLIN_000786400"/>
    <property type="gene ID" value="GPLIN_000786400"/>
</dbReference>
<name>A0A183C4S0_GLOPA</name>
<keyword evidence="2" id="KW-1185">Reference proteome</keyword>